<dbReference type="OrthoDB" id="210698at2157"/>
<sequence length="362" mass="42258">MRTLKFKLKVVETEKLDYLYAEFNRLVRIHLNTIRQSRLYLNPNKNVLHKLTYHWVRSLTDLHSNYVTAARDLALEMVKASAKHRVFPQPGEVPVRLFRNKTYKIEGRRVQIVTRPSEYVVAELLGAEEWFSQWDKAEGALLIRRDGEWYLHVAVEDGAEPAGEPKYYVGIDFGIDRVAVAVVDRERHIVESKLFPLNVSGLRLYLRNARREMQRRGRSFRRERAVLKLLLEETTRALADYIAQFAPAEVRIEYLKGLRRRMLREYGGDWRYVASTAFYRSLYRRLAEKLSRYGIRLVEVSPKDTSTVCHICGKRGIRDGRLFHCLHCNLTTDADINAAINIARRDPALKGEVSSPNNRDWL</sequence>
<evidence type="ECO:0000313" key="4">
    <source>
        <dbReference type="Proteomes" id="UP000002595"/>
    </source>
</evidence>
<reference evidence="3" key="1">
    <citation type="submission" date="2006-12" db="EMBL/GenBank/DDBJ databases">
        <title>Complete sequence of Pyrobaculum islandicum DSM 4184.</title>
        <authorList>
            <person name="Copeland A."/>
            <person name="Lucas S."/>
            <person name="Lapidus A."/>
            <person name="Barry K."/>
            <person name="Detter J.C."/>
            <person name="Glavina del Rio T."/>
            <person name="Dalin E."/>
            <person name="Tice H."/>
            <person name="Pitluck S."/>
            <person name="Meincke L."/>
            <person name="Brettin T."/>
            <person name="Bruce D."/>
            <person name="Han C."/>
            <person name="Tapia R."/>
            <person name="Gilna P."/>
            <person name="Schmutz J."/>
            <person name="Larimer F."/>
            <person name="Land M."/>
            <person name="Hauser L."/>
            <person name="Kyrpides N."/>
            <person name="Mikhailova N."/>
            <person name="Cozen A.E."/>
            <person name="Fitz-Gibbon S.T."/>
            <person name="House C.H."/>
            <person name="Saltikov C."/>
            <person name="Lowe T."/>
            <person name="Richardson P."/>
        </authorList>
    </citation>
    <scope>NUCLEOTIDE SEQUENCE [LARGE SCALE GENOMIC DNA]</scope>
    <source>
        <strain evidence="3">DSM 4184</strain>
    </source>
</reference>
<dbReference type="InterPro" id="IPR010095">
    <property type="entry name" value="Cas12f1-like_TNB"/>
</dbReference>
<keyword evidence="4" id="KW-1185">Reference proteome</keyword>
<evidence type="ECO:0000313" key="3">
    <source>
        <dbReference type="EMBL" id="ABL88636.1"/>
    </source>
</evidence>
<dbReference type="GO" id="GO:0003677">
    <property type="term" value="F:DNA binding"/>
    <property type="evidence" value="ECO:0007669"/>
    <property type="project" value="UniProtKB-KW"/>
</dbReference>
<name>A1RUK4_PYRIL</name>
<evidence type="ECO:0000256" key="1">
    <source>
        <dbReference type="ARBA" id="ARBA00023125"/>
    </source>
</evidence>
<dbReference type="RefSeq" id="WP_011763211.1">
    <property type="nucleotide sequence ID" value="NC_008701.1"/>
</dbReference>
<dbReference type="KEGG" id="pis:Pisl_1480"/>
<dbReference type="eggNOG" id="arCOG00679">
    <property type="taxonomic scope" value="Archaea"/>
</dbReference>
<dbReference type="HOGENOM" id="CLU_065303_0_0_2"/>
<dbReference type="Proteomes" id="UP000002595">
    <property type="component" value="Chromosome"/>
</dbReference>
<dbReference type="EMBL" id="CP000504">
    <property type="protein sequence ID" value="ABL88636.1"/>
    <property type="molecule type" value="Genomic_DNA"/>
</dbReference>
<proteinExistence type="predicted"/>
<dbReference type="AlphaFoldDB" id="A1RUK4"/>
<gene>
    <name evidence="3" type="ordered locus">Pisl_1480</name>
</gene>
<protein>
    <submittedName>
        <fullName evidence="3">Transposase, IS605 OrfB family</fullName>
    </submittedName>
</protein>
<organism evidence="3 4">
    <name type="scientific">Pyrobaculum islandicum (strain DSM 4184 / JCM 9189 / GEO3)</name>
    <dbReference type="NCBI Taxonomy" id="384616"/>
    <lineage>
        <taxon>Archaea</taxon>
        <taxon>Thermoproteota</taxon>
        <taxon>Thermoprotei</taxon>
        <taxon>Thermoproteales</taxon>
        <taxon>Thermoproteaceae</taxon>
        <taxon>Pyrobaculum</taxon>
    </lineage>
</organism>
<dbReference type="Pfam" id="PF07282">
    <property type="entry name" value="Cas12f1-like_TNB"/>
    <property type="match status" value="1"/>
</dbReference>
<accession>A1RUK4</accession>
<dbReference type="GeneID" id="4618307"/>
<keyword evidence="1" id="KW-0238">DNA-binding</keyword>
<evidence type="ECO:0000259" key="2">
    <source>
        <dbReference type="Pfam" id="PF07282"/>
    </source>
</evidence>
<feature type="domain" description="Cas12f1-like TNB" evidence="2">
    <location>
        <begin position="279"/>
        <end position="342"/>
    </location>
</feature>